<protein>
    <submittedName>
        <fullName evidence="1">DUF1365 domain-containing protein</fullName>
    </submittedName>
</protein>
<keyword evidence="2" id="KW-1185">Reference proteome</keyword>
<reference evidence="2" key="1">
    <citation type="journal article" date="2020" name="Int. J. Syst. Evol. Microbiol.">
        <title>Alteromonas alba sp. nov., a marine bacterium isolated from the seawater of the West Pacific Ocean.</title>
        <authorList>
            <person name="Sun C."/>
            <person name="Wu Y.-H."/>
            <person name="Xamxidin M."/>
            <person name="Cheng H."/>
            <person name="Xu X.-W."/>
        </authorList>
    </citation>
    <scope>NUCLEOTIDE SEQUENCE [LARGE SCALE GENOMIC DNA]</scope>
    <source>
        <strain evidence="2">9a2</strain>
    </source>
</reference>
<dbReference type="EMBL" id="PVNO01000026">
    <property type="protein sequence ID" value="PRO68593.1"/>
    <property type="molecule type" value="Genomic_DNA"/>
</dbReference>
<sequence>MTESAIYKGKVYHQRFKPTQHKFDYDIYLFWLKLDEEELTTLSHELKCFSAEGKARVRFKREDYLGDPSLSLRQAVLNRMIELNDGTPLYGDVFMLGQLRMWGWYFSPVNFYYLRNTDGKFTHMLAEVSNTPWNERHHYLVNLDTQDDTPKAFHVSPFNPMDMTYKWSISQPSTRLSLAMDCVRSDKEFSAGINLTKFTLDNANLTQALKRIPSMTIKTVAGIYWHALKLLLKRTPLYTHPEKSQEQ</sequence>
<dbReference type="PANTHER" id="PTHR33973:SF4">
    <property type="entry name" value="OS07G0153300 PROTEIN"/>
    <property type="match status" value="1"/>
</dbReference>
<dbReference type="RefSeq" id="WP_105931728.1">
    <property type="nucleotide sequence ID" value="NZ_PVNO01000026.1"/>
</dbReference>
<accession>A0ABX5CMH0</accession>
<comment type="caution">
    <text evidence="1">The sequence shown here is derived from an EMBL/GenBank/DDBJ whole genome shotgun (WGS) entry which is preliminary data.</text>
</comment>
<dbReference type="Proteomes" id="UP000239539">
    <property type="component" value="Unassembled WGS sequence"/>
</dbReference>
<gene>
    <name evidence="1" type="ORF">C6Y39_13275</name>
</gene>
<evidence type="ECO:0000313" key="2">
    <source>
        <dbReference type="Proteomes" id="UP000239539"/>
    </source>
</evidence>
<dbReference type="Pfam" id="PF07103">
    <property type="entry name" value="DUF1365"/>
    <property type="match status" value="1"/>
</dbReference>
<dbReference type="PANTHER" id="PTHR33973">
    <property type="entry name" value="OS07G0153300 PROTEIN"/>
    <property type="match status" value="1"/>
</dbReference>
<proteinExistence type="predicted"/>
<name>A0ABX5CMH0_9ALTE</name>
<organism evidence="1 2">
    <name type="scientific">Alteromonas gracilis</name>
    <dbReference type="NCBI Taxonomy" id="1479524"/>
    <lineage>
        <taxon>Bacteria</taxon>
        <taxon>Pseudomonadati</taxon>
        <taxon>Pseudomonadota</taxon>
        <taxon>Gammaproteobacteria</taxon>
        <taxon>Alteromonadales</taxon>
        <taxon>Alteromonadaceae</taxon>
        <taxon>Alteromonas/Salinimonas group</taxon>
        <taxon>Alteromonas</taxon>
    </lineage>
</organism>
<dbReference type="InterPro" id="IPR010775">
    <property type="entry name" value="DUF1365"/>
</dbReference>
<evidence type="ECO:0000313" key="1">
    <source>
        <dbReference type="EMBL" id="PRO68593.1"/>
    </source>
</evidence>